<dbReference type="AlphaFoldDB" id="A0A6N2YF22"/>
<dbReference type="Gene3D" id="2.115.10.20">
    <property type="entry name" value="Glycosyl hydrolase domain, family 43"/>
    <property type="match status" value="1"/>
</dbReference>
<sequence length="96" mass="11062">MSCPYHYAMNISVVRVPAYPQIQFIITLIIRSSMRKRNGIYYYVYPCVYRDKKLTYLAYATSKSPLGPFTYQGVIIDNAKCDPKSWNIHGSRAGNL</sequence>
<reference evidence="1" key="1">
    <citation type="submission" date="2019-11" db="EMBL/GenBank/DDBJ databases">
        <authorList>
            <person name="Feng L."/>
        </authorList>
    </citation>
    <scope>NUCLEOTIDE SEQUENCE</scope>
    <source>
        <strain evidence="1">RgnavusLFYP19</strain>
    </source>
</reference>
<evidence type="ECO:0000313" key="1">
    <source>
        <dbReference type="EMBL" id="VYT64112.1"/>
    </source>
</evidence>
<dbReference type="EMBL" id="CACRUK010000002">
    <property type="protein sequence ID" value="VYT64112.1"/>
    <property type="molecule type" value="Genomic_DNA"/>
</dbReference>
<dbReference type="SUPFAM" id="SSF75005">
    <property type="entry name" value="Arabinanase/levansucrase/invertase"/>
    <property type="match status" value="1"/>
</dbReference>
<accession>A0A6N2YF22</accession>
<organism evidence="1">
    <name type="scientific">Mediterraneibacter gnavus</name>
    <name type="common">Ruminococcus gnavus</name>
    <dbReference type="NCBI Taxonomy" id="33038"/>
    <lineage>
        <taxon>Bacteria</taxon>
        <taxon>Bacillati</taxon>
        <taxon>Bacillota</taxon>
        <taxon>Clostridia</taxon>
        <taxon>Lachnospirales</taxon>
        <taxon>Lachnospiraceae</taxon>
        <taxon>Mediterraneibacter</taxon>
    </lineage>
</organism>
<name>A0A6N2YF22_MEDGN</name>
<gene>
    <name evidence="1" type="ORF">RGLFYP19_00338</name>
</gene>
<evidence type="ECO:0008006" key="2">
    <source>
        <dbReference type="Google" id="ProtNLM"/>
    </source>
</evidence>
<proteinExistence type="predicted"/>
<protein>
    <recommendedName>
        <fullName evidence="2">Xylosidase/arabinosidase</fullName>
    </recommendedName>
</protein>
<dbReference type="InterPro" id="IPR023296">
    <property type="entry name" value="Glyco_hydro_beta-prop_sf"/>
</dbReference>